<name>A0ABS7PV13_9SPHN</name>
<evidence type="ECO:0000313" key="2">
    <source>
        <dbReference type="Proteomes" id="UP000706039"/>
    </source>
</evidence>
<dbReference type="RefSeq" id="WP_222992290.1">
    <property type="nucleotide sequence ID" value="NZ_JAINVV010000011.1"/>
</dbReference>
<accession>A0ABS7PV13</accession>
<dbReference type="Gene3D" id="3.30.1360.120">
    <property type="entry name" value="Probable tRNA modification gtpase trme, domain 1"/>
    <property type="match status" value="1"/>
</dbReference>
<dbReference type="EMBL" id="JAINVV010000011">
    <property type="protein sequence ID" value="MBY8825189.1"/>
    <property type="molecule type" value="Genomic_DNA"/>
</dbReference>
<comment type="caution">
    <text evidence="1">The sequence shown here is derived from an EMBL/GenBank/DDBJ whole genome shotgun (WGS) entry which is preliminary data.</text>
</comment>
<dbReference type="InterPro" id="IPR027266">
    <property type="entry name" value="TrmE/GcvT-like"/>
</dbReference>
<keyword evidence="2" id="KW-1185">Reference proteome</keyword>
<evidence type="ECO:0000313" key="1">
    <source>
        <dbReference type="EMBL" id="MBY8825189.1"/>
    </source>
</evidence>
<evidence type="ECO:0008006" key="3">
    <source>
        <dbReference type="Google" id="ProtNLM"/>
    </source>
</evidence>
<dbReference type="Proteomes" id="UP000706039">
    <property type="component" value="Unassembled WGS sequence"/>
</dbReference>
<organism evidence="1 2">
    <name type="scientific">Sphingomonas colocasiae</name>
    <dbReference type="NCBI Taxonomy" id="1848973"/>
    <lineage>
        <taxon>Bacteria</taxon>
        <taxon>Pseudomonadati</taxon>
        <taxon>Pseudomonadota</taxon>
        <taxon>Alphaproteobacteria</taxon>
        <taxon>Sphingomonadales</taxon>
        <taxon>Sphingomonadaceae</taxon>
        <taxon>Sphingomonas</taxon>
    </lineage>
</organism>
<dbReference type="Pfam" id="PF04268">
    <property type="entry name" value="SoxG"/>
    <property type="match status" value="1"/>
</dbReference>
<sequence length="158" mass="16519">MSELMPLQDAILARDPGVIIVRARSGDRDAGIRAALNGAACHRTAPGEWIVICDPAETAATLAAIRAACGDGAVLAIDISHGVTALELVGARGAERLAAYCDLDPGSERLAKEGAVRTRFGEIGVVIARIDDRPAYLLIADQSYAEYLALLMRHGVAG</sequence>
<dbReference type="InterPro" id="IPR007375">
    <property type="entry name" value="SoxG"/>
</dbReference>
<reference evidence="1 2" key="1">
    <citation type="submission" date="2021-08" db="EMBL/GenBank/DDBJ databases">
        <authorList>
            <person name="Tuo L."/>
        </authorList>
    </citation>
    <scope>NUCLEOTIDE SEQUENCE [LARGE SCALE GENOMIC DNA]</scope>
    <source>
        <strain evidence="1 2">JCM 31229</strain>
    </source>
</reference>
<dbReference type="SUPFAM" id="SSF103025">
    <property type="entry name" value="Folate-binding domain"/>
    <property type="match status" value="1"/>
</dbReference>
<gene>
    <name evidence="1" type="ORF">K7G82_23000</name>
</gene>
<protein>
    <recommendedName>
        <fullName evidence="3">Sarcosine oxidase subunit gamma</fullName>
    </recommendedName>
</protein>
<proteinExistence type="predicted"/>